<evidence type="ECO:0000313" key="2">
    <source>
        <dbReference type="Proteomes" id="UP001631993"/>
    </source>
</evidence>
<dbReference type="EMBL" id="JBJVNE010000011">
    <property type="protein sequence ID" value="MFM9649133.1"/>
    <property type="molecule type" value="Genomic_DNA"/>
</dbReference>
<comment type="caution">
    <text evidence="1">The sequence shown here is derived from an EMBL/GenBank/DDBJ whole genome shotgun (WGS) entry which is preliminary data.</text>
</comment>
<gene>
    <name evidence="1" type="ORF">ACKI1S_23675</name>
</gene>
<accession>A0ABW9IMA7</accession>
<keyword evidence="2" id="KW-1185">Reference proteome</keyword>
<dbReference type="RefSeq" id="WP_369277454.1">
    <property type="nucleotide sequence ID" value="NZ_JBJVMW010000011.1"/>
</dbReference>
<organism evidence="1 2">
    <name type="scientific">Streptomyces galilaeus</name>
    <dbReference type="NCBI Taxonomy" id="33899"/>
    <lineage>
        <taxon>Bacteria</taxon>
        <taxon>Bacillati</taxon>
        <taxon>Actinomycetota</taxon>
        <taxon>Actinomycetes</taxon>
        <taxon>Kitasatosporales</taxon>
        <taxon>Streptomycetaceae</taxon>
        <taxon>Streptomyces</taxon>
    </lineage>
</organism>
<dbReference type="Proteomes" id="UP001631993">
    <property type="component" value="Unassembled WGS sequence"/>
</dbReference>
<proteinExistence type="predicted"/>
<reference evidence="1 2" key="1">
    <citation type="submission" date="2024-12" db="EMBL/GenBank/DDBJ databases">
        <title>Forecasting of Potato common scab and diversities of Pathogenic streptomyces spp. in china.</title>
        <authorList>
            <person name="Handique U."/>
            <person name="Wu J."/>
        </authorList>
    </citation>
    <scope>NUCLEOTIDE SEQUENCE [LARGE SCALE GENOMIC DNA]</scope>
    <source>
        <strain evidence="1 2">ZRIMU1585</strain>
    </source>
</reference>
<name>A0ABW9IMA7_STRGJ</name>
<protein>
    <submittedName>
        <fullName evidence="1">Uncharacterized protein</fullName>
    </submittedName>
</protein>
<evidence type="ECO:0000313" key="1">
    <source>
        <dbReference type="EMBL" id="MFM9649133.1"/>
    </source>
</evidence>
<sequence>MDGRIARAVLAVNVLDTTGVSDHHGVEVVLSRRGLAEALRREHQPSPPVQAVA</sequence>